<dbReference type="AlphaFoldDB" id="A0A2I7SHC9"/>
<proteinExistence type="predicted"/>
<evidence type="ECO:0000313" key="1">
    <source>
        <dbReference type="EMBL" id="AUS05305.1"/>
    </source>
</evidence>
<dbReference type="Proteomes" id="UP000236592">
    <property type="component" value="Chromosome"/>
</dbReference>
<sequence>MKKIMALTIIAFSFLISCKDLKNNNLDEEKVTPKAVTKTETSKSKNTHEIVVIDKIASGGYVYLKVKENNNDYWMSIPNRDVKIGATYYYNGGMEMKNFESKTLNRIFESVIFSEGIREDSNASITANKRQIKKGKTSVKNIEKAPNGISIAELFDNPKAYANKEVIIKGQVVKVNNGIMQVNFVHLQDGTTGNGKFDLTVTTNEIFQIHDIATIKGTVILNKDFGAGYVYDVIIEKAVRL</sequence>
<accession>A0A2I7SHC9</accession>
<dbReference type="RefSeq" id="WP_102995347.1">
    <property type="nucleotide sequence ID" value="NZ_CP025938.1"/>
</dbReference>
<name>A0A2I7SHC9_9FLAO</name>
<keyword evidence="2" id="KW-1185">Reference proteome</keyword>
<dbReference type="KEGG" id="taj:C1A40_07370"/>
<evidence type="ECO:0000313" key="2">
    <source>
        <dbReference type="Proteomes" id="UP000236592"/>
    </source>
</evidence>
<dbReference type="PROSITE" id="PS51257">
    <property type="entry name" value="PROKAR_LIPOPROTEIN"/>
    <property type="match status" value="1"/>
</dbReference>
<gene>
    <name evidence="1" type="ORF">C1A40_07370</name>
</gene>
<dbReference type="EMBL" id="CP025938">
    <property type="protein sequence ID" value="AUS05305.1"/>
    <property type="molecule type" value="Genomic_DNA"/>
</dbReference>
<reference evidence="2" key="1">
    <citation type="submission" date="2018-01" db="EMBL/GenBank/DDBJ databases">
        <title>Complete genome of Tamlana sp. UJ94.</title>
        <authorList>
            <person name="Jung J."/>
            <person name="Chung D."/>
            <person name="Bae S.S."/>
            <person name="Baek K."/>
        </authorList>
    </citation>
    <scope>NUCLEOTIDE SEQUENCE [LARGE SCALE GENOMIC DNA]</scope>
    <source>
        <strain evidence="2">UJ94</strain>
    </source>
</reference>
<evidence type="ECO:0008006" key="3">
    <source>
        <dbReference type="Google" id="ProtNLM"/>
    </source>
</evidence>
<protein>
    <recommendedName>
        <fullName evidence="3">DNA-binding protein</fullName>
    </recommendedName>
</protein>
<organism evidence="1 2">
    <name type="scientific">Pseudotamlana carrageenivorans</name>
    <dbReference type="NCBI Taxonomy" id="2069432"/>
    <lineage>
        <taxon>Bacteria</taxon>
        <taxon>Pseudomonadati</taxon>
        <taxon>Bacteroidota</taxon>
        <taxon>Flavobacteriia</taxon>
        <taxon>Flavobacteriales</taxon>
        <taxon>Flavobacteriaceae</taxon>
        <taxon>Pseudotamlana</taxon>
    </lineage>
</organism>
<dbReference type="OrthoDB" id="1118190at2"/>